<dbReference type="Proteomes" id="UP000318946">
    <property type="component" value="Chromosome"/>
</dbReference>
<evidence type="ECO:0000313" key="2">
    <source>
        <dbReference type="EMBL" id="BBL04112.1"/>
    </source>
</evidence>
<protein>
    <recommendedName>
        <fullName evidence="1">Ancillary SecYEG translocon subunit/Cell division coordinator CpoB TPR domain-containing protein</fullName>
    </recommendedName>
</protein>
<dbReference type="SMART" id="SM00028">
    <property type="entry name" value="TPR"/>
    <property type="match status" value="2"/>
</dbReference>
<dbReference type="SUPFAM" id="SSF48452">
    <property type="entry name" value="TPR-like"/>
    <property type="match status" value="1"/>
</dbReference>
<dbReference type="InterPro" id="IPR019734">
    <property type="entry name" value="TPR_rpt"/>
</dbReference>
<dbReference type="EMBL" id="AP019735">
    <property type="protein sequence ID" value="BBL04112.1"/>
    <property type="molecule type" value="Genomic_DNA"/>
</dbReference>
<dbReference type="KEGG" id="acou:A5CBH24_14250"/>
<sequence>MAKIQNAANSTEESIGIAMSRTELFFEKNGKALTLGLIVLVLLGGLWVGYRNLVSKPRHEKAAELLAQAQNKFEADDADYTVALNGDDNGAGFLEVIERYGSTPAGNLAKHYAGICYLKEGDLKNAAAYLAKYTPVKGIPGSVVNAQNYGLQGDIAVDEGNYKEAVKFFEKAVEAADNNATAPIFLMKAGRAYKALGDTAKAKECFERIATAYPSSFEARDIEKYINSL</sequence>
<dbReference type="OrthoDB" id="9808622at2"/>
<dbReference type="InterPro" id="IPR018704">
    <property type="entry name" value="SecYEG/CpoB_TPR"/>
</dbReference>
<feature type="domain" description="Ancillary SecYEG translocon subunit/Cell division coordinator CpoB TPR" evidence="1">
    <location>
        <begin position="25"/>
        <end position="211"/>
    </location>
</feature>
<dbReference type="Gene3D" id="1.25.40.10">
    <property type="entry name" value="Tetratricopeptide repeat domain"/>
    <property type="match status" value="1"/>
</dbReference>
<name>A0A4Y1WTF9_9BACT</name>
<dbReference type="AlphaFoldDB" id="A0A4Y1WTF9"/>
<reference evidence="3" key="1">
    <citation type="submission" date="2019-06" db="EMBL/GenBank/DDBJ databases">
        <title>Alistipes onderdonkii subsp. vulgaris subsp. nov., Alistipes dispar sp. nov. and Alistipes communis sp. nov., isolated from human faeces, and creation of Alistipes onderdonkii subsp. onderdonkii subsp. nov.</title>
        <authorList>
            <person name="Sakamoto M."/>
            <person name="Ikeyama N."/>
            <person name="Ogata Y."/>
            <person name="Suda W."/>
            <person name="Iino T."/>
            <person name="Hattori M."/>
            <person name="Ohkuma M."/>
        </authorList>
    </citation>
    <scope>NUCLEOTIDE SEQUENCE [LARGE SCALE GENOMIC DNA]</scope>
    <source>
        <strain evidence="3">5CBH24</strain>
    </source>
</reference>
<organism evidence="2 3">
    <name type="scientific">Alistipes communis</name>
    <dbReference type="NCBI Taxonomy" id="2585118"/>
    <lineage>
        <taxon>Bacteria</taxon>
        <taxon>Pseudomonadati</taxon>
        <taxon>Bacteroidota</taxon>
        <taxon>Bacteroidia</taxon>
        <taxon>Bacteroidales</taxon>
        <taxon>Rikenellaceae</taxon>
        <taxon>Alistipes</taxon>
    </lineage>
</organism>
<dbReference type="Pfam" id="PF09976">
    <property type="entry name" value="TPR_21"/>
    <property type="match status" value="1"/>
</dbReference>
<dbReference type="GeneID" id="78342145"/>
<accession>A0A4Y1WTF9</accession>
<dbReference type="RefSeq" id="WP_019130440.1">
    <property type="nucleotide sequence ID" value="NZ_AP019735.1"/>
</dbReference>
<evidence type="ECO:0000313" key="3">
    <source>
        <dbReference type="Proteomes" id="UP000318946"/>
    </source>
</evidence>
<evidence type="ECO:0000259" key="1">
    <source>
        <dbReference type="Pfam" id="PF09976"/>
    </source>
</evidence>
<proteinExistence type="predicted"/>
<dbReference type="PROSITE" id="PS50005">
    <property type="entry name" value="TPR"/>
    <property type="match status" value="2"/>
</dbReference>
<keyword evidence="3" id="KW-1185">Reference proteome</keyword>
<gene>
    <name evidence="2" type="ORF">A5CBH24_14250</name>
</gene>
<dbReference type="InterPro" id="IPR011990">
    <property type="entry name" value="TPR-like_helical_dom_sf"/>
</dbReference>